<dbReference type="AlphaFoldDB" id="L9X3G1"/>
<accession>L9X3G1</accession>
<protein>
    <submittedName>
        <fullName evidence="1">Uncharacterized protein</fullName>
    </submittedName>
</protein>
<sequence length="72" mass="8294">MTDALVFEEVGSGIQREQLLLGFVGQFSRVFEGWVESFDHSYIALFAFASTWKVCYQRFESLLVLPLHHGPR</sequence>
<gene>
    <name evidence="1" type="ORF">C491_14997</name>
</gene>
<evidence type="ECO:0000313" key="1">
    <source>
        <dbReference type="EMBL" id="ELY56265.1"/>
    </source>
</evidence>
<dbReference type="STRING" id="1227497.C491_14997"/>
<reference evidence="1 2" key="1">
    <citation type="journal article" date="2014" name="PLoS Genet.">
        <title>Phylogenetically driven sequencing of extremely halophilic archaea reveals strategies for static and dynamic osmo-response.</title>
        <authorList>
            <person name="Becker E.A."/>
            <person name="Seitzer P.M."/>
            <person name="Tritt A."/>
            <person name="Larsen D."/>
            <person name="Krusor M."/>
            <person name="Yao A.I."/>
            <person name="Wu D."/>
            <person name="Madern D."/>
            <person name="Eisen J.A."/>
            <person name="Darling A.E."/>
            <person name="Facciotti M.T."/>
        </authorList>
    </citation>
    <scope>NUCLEOTIDE SEQUENCE [LARGE SCALE GENOMIC DNA]</scope>
    <source>
        <strain evidence="1 2">DSM 10524</strain>
    </source>
</reference>
<name>L9X3G1_9EURY</name>
<organism evidence="1 2">
    <name type="scientific">Natronococcus amylolyticus DSM 10524</name>
    <dbReference type="NCBI Taxonomy" id="1227497"/>
    <lineage>
        <taxon>Archaea</taxon>
        <taxon>Methanobacteriati</taxon>
        <taxon>Methanobacteriota</taxon>
        <taxon>Stenosarchaea group</taxon>
        <taxon>Halobacteria</taxon>
        <taxon>Halobacteriales</taxon>
        <taxon>Natrialbaceae</taxon>
        <taxon>Natronococcus</taxon>
    </lineage>
</organism>
<keyword evidence="2" id="KW-1185">Reference proteome</keyword>
<dbReference type="Proteomes" id="UP000011688">
    <property type="component" value="Unassembled WGS sequence"/>
</dbReference>
<proteinExistence type="predicted"/>
<evidence type="ECO:0000313" key="2">
    <source>
        <dbReference type="Proteomes" id="UP000011688"/>
    </source>
</evidence>
<dbReference type="EMBL" id="AOIB01000028">
    <property type="protein sequence ID" value="ELY56265.1"/>
    <property type="molecule type" value="Genomic_DNA"/>
</dbReference>
<comment type="caution">
    <text evidence="1">The sequence shown here is derived from an EMBL/GenBank/DDBJ whole genome shotgun (WGS) entry which is preliminary data.</text>
</comment>